<evidence type="ECO:0000256" key="1">
    <source>
        <dbReference type="SAM" id="Coils"/>
    </source>
</evidence>
<evidence type="ECO:0000313" key="5">
    <source>
        <dbReference type="Proteomes" id="UP000054166"/>
    </source>
</evidence>
<gene>
    <name evidence="4" type="ORF">PILCRDRAFT_13215</name>
</gene>
<organism evidence="4 5">
    <name type="scientific">Piloderma croceum (strain F 1598)</name>
    <dbReference type="NCBI Taxonomy" id="765440"/>
    <lineage>
        <taxon>Eukaryota</taxon>
        <taxon>Fungi</taxon>
        <taxon>Dikarya</taxon>
        <taxon>Basidiomycota</taxon>
        <taxon>Agaricomycotina</taxon>
        <taxon>Agaricomycetes</taxon>
        <taxon>Agaricomycetidae</taxon>
        <taxon>Atheliales</taxon>
        <taxon>Atheliaceae</taxon>
        <taxon>Piloderma</taxon>
    </lineage>
</organism>
<dbReference type="SUPFAM" id="SSF52540">
    <property type="entry name" value="P-loop containing nucleoside triphosphate hydrolases"/>
    <property type="match status" value="1"/>
</dbReference>
<evidence type="ECO:0000256" key="2">
    <source>
        <dbReference type="SAM" id="MobiDB-lite"/>
    </source>
</evidence>
<dbReference type="OrthoDB" id="8954335at2759"/>
<reference evidence="5" key="2">
    <citation type="submission" date="2015-01" db="EMBL/GenBank/DDBJ databases">
        <title>Evolutionary Origins and Diversification of the Mycorrhizal Mutualists.</title>
        <authorList>
            <consortium name="DOE Joint Genome Institute"/>
            <consortium name="Mycorrhizal Genomics Consortium"/>
            <person name="Kohler A."/>
            <person name="Kuo A."/>
            <person name="Nagy L.G."/>
            <person name="Floudas D."/>
            <person name="Copeland A."/>
            <person name="Barry K.W."/>
            <person name="Cichocki N."/>
            <person name="Veneault-Fourrey C."/>
            <person name="LaButti K."/>
            <person name="Lindquist E.A."/>
            <person name="Lipzen A."/>
            <person name="Lundell T."/>
            <person name="Morin E."/>
            <person name="Murat C."/>
            <person name="Riley R."/>
            <person name="Ohm R."/>
            <person name="Sun H."/>
            <person name="Tunlid A."/>
            <person name="Henrissat B."/>
            <person name="Grigoriev I.V."/>
            <person name="Hibbett D.S."/>
            <person name="Martin F."/>
        </authorList>
    </citation>
    <scope>NUCLEOTIDE SEQUENCE [LARGE SCALE GENOMIC DNA]</scope>
    <source>
        <strain evidence="5">F 1598</strain>
    </source>
</reference>
<reference evidence="4 5" key="1">
    <citation type="submission" date="2014-04" db="EMBL/GenBank/DDBJ databases">
        <authorList>
            <consortium name="DOE Joint Genome Institute"/>
            <person name="Kuo A."/>
            <person name="Tarkka M."/>
            <person name="Buscot F."/>
            <person name="Kohler A."/>
            <person name="Nagy L.G."/>
            <person name="Floudas D."/>
            <person name="Copeland A."/>
            <person name="Barry K.W."/>
            <person name="Cichocki N."/>
            <person name="Veneault-Fourrey C."/>
            <person name="LaButti K."/>
            <person name="Lindquist E.A."/>
            <person name="Lipzen A."/>
            <person name="Lundell T."/>
            <person name="Morin E."/>
            <person name="Murat C."/>
            <person name="Sun H."/>
            <person name="Tunlid A."/>
            <person name="Henrissat B."/>
            <person name="Grigoriev I.V."/>
            <person name="Hibbett D.S."/>
            <person name="Martin F."/>
            <person name="Nordberg H.P."/>
            <person name="Cantor M.N."/>
            <person name="Hua S.X."/>
        </authorList>
    </citation>
    <scope>NUCLEOTIDE SEQUENCE [LARGE SCALE GENOMIC DNA]</scope>
    <source>
        <strain evidence="4 5">F 1598</strain>
    </source>
</reference>
<feature type="coiled-coil region" evidence="1">
    <location>
        <begin position="235"/>
        <end position="279"/>
    </location>
</feature>
<dbReference type="GO" id="GO:0005525">
    <property type="term" value="F:GTP binding"/>
    <property type="evidence" value="ECO:0007669"/>
    <property type="project" value="InterPro"/>
</dbReference>
<name>A0A0C3BET0_PILCF</name>
<dbReference type="InterPro" id="IPR027417">
    <property type="entry name" value="P-loop_NTPase"/>
</dbReference>
<dbReference type="HOGENOM" id="CLU_018003_0_0_1"/>
<dbReference type="InParanoid" id="A0A0C3BET0"/>
<feature type="compositionally biased region" description="Basic and acidic residues" evidence="2">
    <location>
        <begin position="10"/>
        <end position="23"/>
    </location>
</feature>
<evidence type="ECO:0000259" key="3">
    <source>
        <dbReference type="Pfam" id="PF01926"/>
    </source>
</evidence>
<dbReference type="Pfam" id="PF01926">
    <property type="entry name" value="MMR_HSR1"/>
    <property type="match status" value="1"/>
</dbReference>
<feature type="domain" description="G" evidence="3">
    <location>
        <begin position="25"/>
        <end position="116"/>
    </location>
</feature>
<evidence type="ECO:0000313" key="4">
    <source>
        <dbReference type="EMBL" id="KIM75842.1"/>
    </source>
</evidence>
<sequence>MFANTSDTMSPDRSKSTGSKEDQIVAVMGPTGAGKSTFIQHATGQNDQNIGHGLQSCTSNIRTINTFHPTTGCPMVFVDTPGFDDTYMSDMEILATIAEWLVKTYKKVNLTTIIYLHKISDNRATGSVLKNLEVFREMCGQKAMPNVVMATTMWSKVSEEEGRRREEELTEKFWNDLVANGCKVERFEDTHKSAWNIVDGLAGSSRAEVLLPQEIVDNRLRLNETKAGVVLTKVLKKLIKDRKDAARRLSKLAKQNQDNTQVRKELHEIEEKIRDIVKRLNEMRVPFTRKMWIFLMGKNYIPRSLQDIG</sequence>
<dbReference type="InterPro" id="IPR006073">
    <property type="entry name" value="GTP-bd"/>
</dbReference>
<keyword evidence="1" id="KW-0175">Coiled coil</keyword>
<dbReference type="Gene3D" id="3.40.50.300">
    <property type="entry name" value="P-loop containing nucleotide triphosphate hydrolases"/>
    <property type="match status" value="1"/>
</dbReference>
<proteinExistence type="predicted"/>
<dbReference type="CDD" id="cd00882">
    <property type="entry name" value="Ras_like_GTPase"/>
    <property type="match status" value="1"/>
</dbReference>
<dbReference type="EMBL" id="KN833041">
    <property type="protein sequence ID" value="KIM75842.1"/>
    <property type="molecule type" value="Genomic_DNA"/>
</dbReference>
<accession>A0A0C3BET0</accession>
<dbReference type="AlphaFoldDB" id="A0A0C3BET0"/>
<protein>
    <recommendedName>
        <fullName evidence="3">G domain-containing protein</fullName>
    </recommendedName>
</protein>
<keyword evidence="5" id="KW-1185">Reference proteome</keyword>
<dbReference type="Proteomes" id="UP000054166">
    <property type="component" value="Unassembled WGS sequence"/>
</dbReference>
<feature type="region of interest" description="Disordered" evidence="2">
    <location>
        <begin position="1"/>
        <end position="23"/>
    </location>
</feature>
<dbReference type="STRING" id="765440.A0A0C3BET0"/>